<name>F2DLK6_HORVV</name>
<dbReference type="PROSITE" id="PS00297">
    <property type="entry name" value="HSP70_1"/>
    <property type="match status" value="1"/>
</dbReference>
<dbReference type="InterPro" id="IPR043129">
    <property type="entry name" value="ATPase_NBD"/>
</dbReference>
<dbReference type="InterPro" id="IPR029048">
    <property type="entry name" value="HSP70_C_sf"/>
</dbReference>
<comment type="similarity">
    <text evidence="1 4">Belongs to the heat shock protein 70 family.</text>
</comment>
<dbReference type="InterPro" id="IPR018181">
    <property type="entry name" value="Heat_shock_70_CS"/>
</dbReference>
<dbReference type="SUPFAM" id="SSF100920">
    <property type="entry name" value="Heat shock protein 70kD (HSP70), peptide-binding domain"/>
    <property type="match status" value="1"/>
</dbReference>
<dbReference type="PANTHER" id="PTHR19375">
    <property type="entry name" value="HEAT SHOCK PROTEIN 70KDA"/>
    <property type="match status" value="1"/>
</dbReference>
<dbReference type="FunFam" id="3.30.420.40:FF:000026">
    <property type="entry name" value="Heat shock protein 70"/>
    <property type="match status" value="1"/>
</dbReference>
<dbReference type="PRINTS" id="PR00301">
    <property type="entry name" value="HEATSHOCK70"/>
</dbReference>
<dbReference type="GO" id="GO:0140662">
    <property type="term" value="F:ATP-dependent protein folding chaperone"/>
    <property type="evidence" value="ECO:0007669"/>
    <property type="project" value="InterPro"/>
</dbReference>
<proteinExistence type="evidence at transcript level"/>
<dbReference type="Gene3D" id="3.30.420.40">
    <property type="match status" value="2"/>
</dbReference>
<dbReference type="Gene3D" id="2.60.34.10">
    <property type="entry name" value="Substrate Binding Domain Of DNAk, Chain A, domain 1"/>
    <property type="match status" value="1"/>
</dbReference>
<dbReference type="Gene3D" id="3.90.640.10">
    <property type="entry name" value="Actin, Chain A, domain 4"/>
    <property type="match status" value="1"/>
</dbReference>
<dbReference type="Gene3D" id="3.30.30.30">
    <property type="match status" value="1"/>
</dbReference>
<accession>F2DLK6</accession>
<dbReference type="GO" id="GO:0005524">
    <property type="term" value="F:ATP binding"/>
    <property type="evidence" value="ECO:0007669"/>
    <property type="project" value="UniProtKB-KW"/>
</dbReference>
<dbReference type="PROSITE" id="PS00329">
    <property type="entry name" value="HSP70_2"/>
    <property type="match status" value="1"/>
</dbReference>
<dbReference type="EMBL" id="AK364774">
    <property type="protein sequence ID" value="BAJ95977.1"/>
    <property type="molecule type" value="mRNA"/>
</dbReference>
<dbReference type="Pfam" id="PF00012">
    <property type="entry name" value="HSP70"/>
    <property type="match status" value="1"/>
</dbReference>
<organism evidence="5">
    <name type="scientific">Hordeum vulgare subsp. vulgare</name>
    <name type="common">Domesticated barley</name>
    <dbReference type="NCBI Taxonomy" id="112509"/>
    <lineage>
        <taxon>Eukaryota</taxon>
        <taxon>Viridiplantae</taxon>
        <taxon>Streptophyta</taxon>
        <taxon>Embryophyta</taxon>
        <taxon>Tracheophyta</taxon>
        <taxon>Spermatophyta</taxon>
        <taxon>Magnoliopsida</taxon>
        <taxon>Liliopsida</taxon>
        <taxon>Poales</taxon>
        <taxon>Poaceae</taxon>
        <taxon>BOP clade</taxon>
        <taxon>Pooideae</taxon>
        <taxon>Triticodae</taxon>
        <taxon>Triticeae</taxon>
        <taxon>Hordeinae</taxon>
        <taxon>Hordeum</taxon>
    </lineage>
</organism>
<evidence type="ECO:0000256" key="3">
    <source>
        <dbReference type="ARBA" id="ARBA00022840"/>
    </source>
</evidence>
<dbReference type="FunFam" id="3.90.640.10:FF:000002">
    <property type="entry name" value="Heat shock 70 kDa"/>
    <property type="match status" value="1"/>
</dbReference>
<dbReference type="SUPFAM" id="SSF100934">
    <property type="entry name" value="Heat shock protein 70kD (HSP70), C-terminal subdomain"/>
    <property type="match status" value="1"/>
</dbReference>
<dbReference type="FunFam" id="2.60.34.10:FF:000012">
    <property type="entry name" value="Heat shock 70 kDa protein"/>
    <property type="match status" value="1"/>
</dbReference>
<keyword evidence="2 4" id="KW-0547">Nucleotide-binding</keyword>
<sequence>MEGEAKGNGCAIGIDLGTTYSCVGVWQHGRVEIVANDQGNRTTPSCVAFTDTERLIGEGAHNQGVRNSSNTVFDVKRLIGRNFTDPTVQSDAKHWPFEMTGGDDDKPKITVSFRGIKKEFSPEEISAMVLLKMKETAEAYLGTAITDAVVTVPAYFNGSQRQATKDAGAIAGLNVMRIINEPTAAAIAYSMEQKWSDTEAQKPERVVLIYDLGGGTLDVSLVVIKKGVLEVKATTGDTHLGGEDWTNHMVDHFISEFKKKNSCERDISCDKKALRRLRNSCERAKRMLSSQTHTVVEVDALFEGIDFYSTITRARFEQMNVGLFSKCMEPVERCLVDAKMDKTKVDEIVLVGGSTRILRVRQLLRDFFGGKEPCTDINGDEAIAHGAAVQAAILTGDKKHDILLHLIDVVPLSQGIGVNGGVMSVVIPRNTPIPTTRKKNFVTIKDNQTSMNLDVYEGERGMIKDNCLRGKFKLSGIALAPKGVTTVDVLFHMDQDGILNVSAEEKESGQKNKVTITNDVGRFSMEDIERMVREAEEYKAVDEELKKKAQARNDIESYIYTMRNTTIKKLQESADGATKWLQNKELDTAEINDKKKELEAAYTKLYLSTI</sequence>
<evidence type="ECO:0000256" key="2">
    <source>
        <dbReference type="ARBA" id="ARBA00022741"/>
    </source>
</evidence>
<dbReference type="InterPro" id="IPR013126">
    <property type="entry name" value="Hsp_70_fam"/>
</dbReference>
<evidence type="ECO:0000256" key="4">
    <source>
        <dbReference type="RuleBase" id="RU003322"/>
    </source>
</evidence>
<protein>
    <submittedName>
        <fullName evidence="5">Predicted protein</fullName>
    </submittedName>
</protein>
<keyword evidence="3 4" id="KW-0067">ATP-binding</keyword>
<dbReference type="SUPFAM" id="SSF53067">
    <property type="entry name" value="Actin-like ATPase domain"/>
    <property type="match status" value="2"/>
</dbReference>
<dbReference type="AlphaFoldDB" id="F2DLK6"/>
<dbReference type="FunFam" id="3.30.30.30:FF:000001">
    <property type="entry name" value="heat shock 70 kDa protein-like"/>
    <property type="match status" value="1"/>
</dbReference>
<reference evidence="5" key="1">
    <citation type="journal article" date="2011" name="Plant Physiol.">
        <title>Comprehensive sequence analysis of 24,783 barley full-length cDNAs derived from 12 clone libraries.</title>
        <authorList>
            <person name="Matsumoto T."/>
            <person name="Tanaka T."/>
            <person name="Sakai H."/>
            <person name="Amano N."/>
            <person name="Kanamori H."/>
            <person name="Kurita K."/>
            <person name="Kikuta A."/>
            <person name="Kamiya K."/>
            <person name="Yamamoto M."/>
            <person name="Ikawa H."/>
            <person name="Fujii N."/>
            <person name="Hori K."/>
            <person name="Itoh T."/>
            <person name="Sato K."/>
        </authorList>
    </citation>
    <scope>NUCLEOTIDE SEQUENCE</scope>
    <source>
        <tissue evidence="5">Shoot and root</tissue>
    </source>
</reference>
<evidence type="ECO:0000256" key="1">
    <source>
        <dbReference type="ARBA" id="ARBA00007381"/>
    </source>
</evidence>
<evidence type="ECO:0000313" key="5">
    <source>
        <dbReference type="EMBL" id="BAJ95977.1"/>
    </source>
</evidence>
<dbReference type="InterPro" id="IPR029047">
    <property type="entry name" value="HSP70_peptide-bd_sf"/>
</dbReference>